<evidence type="ECO:0000313" key="5">
    <source>
        <dbReference type="Proteomes" id="UP001597199"/>
    </source>
</evidence>
<organism evidence="4 5">
    <name type="scientific">Lacticaseibacillus suilingensis</name>
    <dbReference type="NCBI Taxonomy" id="2799577"/>
    <lineage>
        <taxon>Bacteria</taxon>
        <taxon>Bacillati</taxon>
        <taxon>Bacillota</taxon>
        <taxon>Bacilli</taxon>
        <taxon>Lactobacillales</taxon>
        <taxon>Lactobacillaceae</taxon>
        <taxon>Lacticaseibacillus</taxon>
    </lineage>
</organism>
<dbReference type="InterPro" id="IPR058521">
    <property type="entry name" value="DUF8208"/>
</dbReference>
<dbReference type="InterPro" id="IPR058066">
    <property type="entry name" value="pXO2-14_N"/>
</dbReference>
<feature type="compositionally biased region" description="Polar residues" evidence="1">
    <location>
        <begin position="434"/>
        <end position="445"/>
    </location>
</feature>
<feature type="domain" description="DUF8208" evidence="3">
    <location>
        <begin position="19"/>
        <end position="370"/>
    </location>
</feature>
<feature type="compositionally biased region" description="Low complexity" evidence="1">
    <location>
        <begin position="467"/>
        <end position="480"/>
    </location>
</feature>
<sequence length="629" mass="66090">MGDQQVIQVLRAYSDYLHVSNLVSDGLRYIGNLIILGLDSLTNVVSDSFRSMYKLLNFWEYSGVKSFLRTYNAAIWALATVAIAWAGLMFIHNKRVDYQEKGNNFLVALLLFLGTTFFMTQATNMVNAGISSKSVDSPVVVSLYKSYITDVYSLDAAGWKHSGTKATLPGVNKQNSINDMGDVKLLNINEKVDTGHWYGGSQVSSAGNSILTHQLSKNSNGKWELHNMTGMFKLDDHYYRYSWSPWYLFFSIACVLAVTLITIFKVVKIEMEIGFIGLLTQGIALTDIDSGKRNRQLITKLRDSFVVLFLLDVLIQFYSLFLGYLNHAGLTPGTKILAMIGAALFIIDGPNIIQAIFGIDAGVASMAQSMTNVILGARGISALGRGAGQAAKGAAKTAGHVAKGGLIAGAGAVGAGVGLLSKPKLPAEKAPTAAGNSATVGSATSGEEPELASQPGGGEDAPAMPVSSGGTASSAATPSGKQLGALPFHPPLAAGKGIAAQPGSTSAAALHAMKGGTGTAPVLPGKSDGLKAPKVTAASMPGAAGEQARSAMAALQHDQPQAKLQQTLGQRAQAKLMASPTVQTMHRVYRQGENSGALMRESADRITSHPVGHVLDGNPKIGPNINGKE</sequence>
<gene>
    <name evidence="4" type="ORF">ACFQ41_13105</name>
</gene>
<feature type="region of interest" description="Disordered" evidence="1">
    <location>
        <begin position="607"/>
        <end position="629"/>
    </location>
</feature>
<dbReference type="RefSeq" id="WP_204119695.1">
    <property type="nucleotide sequence ID" value="NZ_BOLV01000022.1"/>
</dbReference>
<feature type="transmembrane region" description="Helical" evidence="2">
    <location>
        <begin position="73"/>
        <end position="91"/>
    </location>
</feature>
<keyword evidence="2" id="KW-0472">Membrane</keyword>
<feature type="transmembrane region" description="Helical" evidence="2">
    <location>
        <begin position="103"/>
        <end position="122"/>
    </location>
</feature>
<feature type="region of interest" description="Disordered" evidence="1">
    <location>
        <begin position="539"/>
        <end position="560"/>
    </location>
</feature>
<comment type="caution">
    <text evidence="4">The sequence shown here is derived from an EMBL/GenBank/DDBJ whole genome shotgun (WGS) entry which is preliminary data.</text>
</comment>
<keyword evidence="5" id="KW-1185">Reference proteome</keyword>
<accession>A0ABW4BK92</accession>
<reference evidence="5" key="1">
    <citation type="journal article" date="2019" name="Int. J. Syst. Evol. Microbiol.">
        <title>The Global Catalogue of Microorganisms (GCM) 10K type strain sequencing project: providing services to taxonomists for standard genome sequencing and annotation.</title>
        <authorList>
            <consortium name="The Broad Institute Genomics Platform"/>
            <consortium name="The Broad Institute Genome Sequencing Center for Infectious Disease"/>
            <person name="Wu L."/>
            <person name="Ma J."/>
        </authorList>
    </citation>
    <scope>NUCLEOTIDE SEQUENCE [LARGE SCALE GENOMIC DNA]</scope>
    <source>
        <strain evidence="5">CCM 9110</strain>
    </source>
</reference>
<dbReference type="Pfam" id="PF26635">
    <property type="entry name" value="DUF8208"/>
    <property type="match status" value="1"/>
</dbReference>
<dbReference type="Proteomes" id="UP001597199">
    <property type="component" value="Unassembled WGS sequence"/>
</dbReference>
<feature type="transmembrane region" description="Helical" evidence="2">
    <location>
        <begin position="336"/>
        <end position="359"/>
    </location>
</feature>
<evidence type="ECO:0000256" key="2">
    <source>
        <dbReference type="SAM" id="Phobius"/>
    </source>
</evidence>
<evidence type="ECO:0000259" key="3">
    <source>
        <dbReference type="Pfam" id="PF26635"/>
    </source>
</evidence>
<feature type="transmembrane region" description="Helical" evidence="2">
    <location>
        <begin position="246"/>
        <end position="267"/>
    </location>
</feature>
<feature type="transmembrane region" description="Helical" evidence="2">
    <location>
        <begin position="305"/>
        <end position="324"/>
    </location>
</feature>
<name>A0ABW4BK92_9LACO</name>
<evidence type="ECO:0000256" key="1">
    <source>
        <dbReference type="SAM" id="MobiDB-lite"/>
    </source>
</evidence>
<keyword evidence="2 4" id="KW-0812">Transmembrane</keyword>
<protein>
    <submittedName>
        <fullName evidence="4">PLS20_p028 family conjugation system transmembrane protein</fullName>
    </submittedName>
</protein>
<feature type="region of interest" description="Disordered" evidence="1">
    <location>
        <begin position="427"/>
        <end position="488"/>
    </location>
</feature>
<evidence type="ECO:0000313" key="4">
    <source>
        <dbReference type="EMBL" id="MFD1400225.1"/>
    </source>
</evidence>
<dbReference type="NCBIfam" id="NF045890">
    <property type="entry name" value="conj_pls20_p028"/>
    <property type="match status" value="1"/>
</dbReference>
<keyword evidence="2" id="KW-1133">Transmembrane helix</keyword>
<dbReference type="EMBL" id="JBHTOA010000059">
    <property type="protein sequence ID" value="MFD1400225.1"/>
    <property type="molecule type" value="Genomic_DNA"/>
</dbReference>
<proteinExistence type="predicted"/>